<accession>A0A147KEW1</accession>
<keyword evidence="3" id="KW-1185">Reference proteome</keyword>
<dbReference type="AlphaFoldDB" id="A0A147KEW1"/>
<keyword evidence="1" id="KW-1133">Transmembrane helix</keyword>
<evidence type="ECO:0000256" key="1">
    <source>
        <dbReference type="SAM" id="Phobius"/>
    </source>
</evidence>
<dbReference type="PATRIC" id="fig|665004.4.peg.1228"/>
<comment type="caution">
    <text evidence="2">The sequence shown here is derived from an EMBL/GenBank/DDBJ whole genome shotgun (WGS) entry which is preliminary data.</text>
</comment>
<evidence type="ECO:0000313" key="3">
    <source>
        <dbReference type="Proteomes" id="UP000074382"/>
    </source>
</evidence>
<evidence type="ECO:0000313" key="2">
    <source>
        <dbReference type="EMBL" id="KUP95798.1"/>
    </source>
</evidence>
<proteinExistence type="predicted"/>
<dbReference type="Proteomes" id="UP000074382">
    <property type="component" value="Unassembled WGS sequence"/>
</dbReference>
<reference evidence="3" key="1">
    <citation type="journal article" date="2017" name="Acta Aliment.">
        <title>Plant polysaccharide degrading enzyme system of Thermpbifida cellulosilytica TB100 revealed by de novo genome project data.</title>
        <authorList>
            <person name="Toth A."/>
            <person name="Baka E."/>
            <person name="Luzics S."/>
            <person name="Bata-Vidacs I."/>
            <person name="Nagy I."/>
            <person name="Balint B."/>
            <person name="Herceg R."/>
            <person name="Olasz F."/>
            <person name="Wilk T."/>
            <person name="Nagy T."/>
            <person name="Kriszt B."/>
            <person name="Nagy I."/>
            <person name="Kukolya J."/>
        </authorList>
    </citation>
    <scope>NUCLEOTIDE SEQUENCE [LARGE SCALE GENOMIC DNA]</scope>
    <source>
        <strain evidence="3">TB100</strain>
    </source>
</reference>
<feature type="transmembrane region" description="Helical" evidence="1">
    <location>
        <begin position="62"/>
        <end position="85"/>
    </location>
</feature>
<sequence length="109" mass="10668">MRSGTMRGLFLVGIALAVGGIVLGTVPVESAGSGCGSAFVPTSGFHDILVGSQGCSEVRSALLPWALSLLAMGTVLVIGAGLAVLRGACGKPNTANTGEKGEAAESPQA</sequence>
<dbReference type="STRING" id="665004.AC529_15690"/>
<organism evidence="2 3">
    <name type="scientific">Thermobifida cellulosilytica TB100</name>
    <dbReference type="NCBI Taxonomy" id="665004"/>
    <lineage>
        <taxon>Bacteria</taxon>
        <taxon>Bacillati</taxon>
        <taxon>Actinomycetota</taxon>
        <taxon>Actinomycetes</taxon>
        <taxon>Streptosporangiales</taxon>
        <taxon>Nocardiopsidaceae</taxon>
        <taxon>Thermobifida</taxon>
    </lineage>
</organism>
<dbReference type="EMBL" id="LGEM01000108">
    <property type="protein sequence ID" value="KUP95798.1"/>
    <property type="molecule type" value="Genomic_DNA"/>
</dbReference>
<protein>
    <submittedName>
        <fullName evidence="2">Uncharacterized protein</fullName>
    </submittedName>
</protein>
<keyword evidence="1" id="KW-0472">Membrane</keyword>
<keyword evidence="1" id="KW-0812">Transmembrane</keyword>
<gene>
    <name evidence="2" type="ORF">AC529_15690</name>
</gene>
<name>A0A147KEW1_THECS</name>